<protein>
    <submittedName>
        <fullName evidence="1">Type II toxin-antitoxin system RelE/ParE family toxin</fullName>
    </submittedName>
</protein>
<name>A0AAI9MPB0_CITFR</name>
<sequence length="119" mass="13457">MTKPLYWVGQARKDLLAMPEHVRDTFGFAFWLAQQGKQHSQTKPLKGFGGAGVLEVVEDYHGSAWRAVYTIQLKNAVYVLHVFQKKSVSGKATPKPEIDLIYQRLKAAQRHAQESGYVI</sequence>
<dbReference type="AlphaFoldDB" id="A0AAI9MPB0"/>
<organism evidence="1">
    <name type="scientific">Citrobacter freundii</name>
    <dbReference type="NCBI Taxonomy" id="546"/>
    <lineage>
        <taxon>Bacteria</taxon>
        <taxon>Pseudomonadati</taxon>
        <taxon>Pseudomonadota</taxon>
        <taxon>Gammaproteobacteria</taxon>
        <taxon>Enterobacterales</taxon>
        <taxon>Enterobacteriaceae</taxon>
        <taxon>Citrobacter</taxon>
        <taxon>Citrobacter freundii complex</taxon>
    </lineage>
</organism>
<comment type="caution">
    <text evidence="1">The sequence shown here is derived from an EMBL/GenBank/DDBJ whole genome shotgun (WGS) entry which is preliminary data.</text>
</comment>
<reference evidence="1" key="1">
    <citation type="submission" date="2024-02" db="EMBL/GenBank/DDBJ databases">
        <authorList>
            <consortium name="Clinical and Environmental Microbiology Branch: Whole genome sequencing antimicrobial resistance pathogens in the healthcare setting"/>
        </authorList>
    </citation>
    <scope>NUCLEOTIDE SEQUENCE</scope>
    <source>
        <strain evidence="1">2023GN-00102</strain>
    </source>
</reference>
<dbReference type="Pfam" id="PF05973">
    <property type="entry name" value="Gp49"/>
    <property type="match status" value="1"/>
</dbReference>
<dbReference type="InterPro" id="IPR009241">
    <property type="entry name" value="HigB-like"/>
</dbReference>
<accession>A0AAI9MPB0</accession>
<evidence type="ECO:0000313" key="1">
    <source>
        <dbReference type="EMBL" id="EMN4147963.1"/>
    </source>
</evidence>
<proteinExistence type="predicted"/>
<dbReference type="EMBL" id="ABKLER030000048">
    <property type="protein sequence ID" value="EMN4147963.1"/>
    <property type="molecule type" value="Genomic_DNA"/>
</dbReference>
<gene>
    <name evidence="1" type="ORF">PQQ21_005334</name>
</gene>
<dbReference type="RefSeq" id="WP_134214823.1">
    <property type="nucleotide sequence ID" value="NZ_CABIZU010000006.1"/>
</dbReference>